<feature type="region of interest" description="Disordered" evidence="1">
    <location>
        <begin position="225"/>
        <end position="266"/>
    </location>
</feature>
<organism evidence="3 4">
    <name type="scientific">Cellulomonas triticagri</name>
    <dbReference type="NCBI Taxonomy" id="2483352"/>
    <lineage>
        <taxon>Bacteria</taxon>
        <taxon>Bacillati</taxon>
        <taxon>Actinomycetota</taxon>
        <taxon>Actinomycetes</taxon>
        <taxon>Micrococcales</taxon>
        <taxon>Cellulomonadaceae</taxon>
        <taxon>Cellulomonas</taxon>
    </lineage>
</organism>
<sequence length="266" mass="27572">MVRVRARAEHLATGATLAVVGGYLDAYTFVAHDGVFANAQTGNVVFVAVDAARGQWAQAGRHLPIIGAFLLGLLAAEVLAAHRHRRWLSDPTRLVLAAEIGTLLGVAALPPGTPSLWTTTAVAFVAALQVTTFRLIGETAYSTTMTTGNLRTLVTAAYEWLSGYDRAQRVVAGRLAVIVVAFAGGAALGALASGPDALGTRATVLAALALTGVLVAVETHTRRVRAGARTRPDRAGRDDVMSIAPDALSAHGRQPGPQRATVDAGD</sequence>
<gene>
    <name evidence="3" type="ORF">EBM89_19440</name>
</gene>
<keyword evidence="2" id="KW-0472">Membrane</keyword>
<keyword evidence="2" id="KW-1133">Transmembrane helix</keyword>
<evidence type="ECO:0000313" key="4">
    <source>
        <dbReference type="Proteomes" id="UP000269289"/>
    </source>
</evidence>
<name>A0A3M2ISW0_9CELL</name>
<feature type="transmembrane region" description="Helical" evidence="2">
    <location>
        <begin position="198"/>
        <end position="217"/>
    </location>
</feature>
<dbReference type="InterPro" id="IPR010699">
    <property type="entry name" value="DUF1275"/>
</dbReference>
<evidence type="ECO:0000256" key="2">
    <source>
        <dbReference type="SAM" id="Phobius"/>
    </source>
</evidence>
<dbReference type="Pfam" id="PF06912">
    <property type="entry name" value="DUF1275"/>
    <property type="match status" value="1"/>
</dbReference>
<feature type="transmembrane region" description="Helical" evidence="2">
    <location>
        <begin position="116"/>
        <end position="136"/>
    </location>
</feature>
<feature type="transmembrane region" description="Helical" evidence="2">
    <location>
        <begin position="63"/>
        <end position="82"/>
    </location>
</feature>
<feature type="transmembrane region" description="Helical" evidence="2">
    <location>
        <begin position="94"/>
        <end position="110"/>
    </location>
</feature>
<protein>
    <submittedName>
        <fullName evidence="3">DUF1275 domain-containing protein</fullName>
    </submittedName>
</protein>
<keyword evidence="2" id="KW-0812">Transmembrane</keyword>
<evidence type="ECO:0000256" key="1">
    <source>
        <dbReference type="SAM" id="MobiDB-lite"/>
    </source>
</evidence>
<dbReference type="PANTHER" id="PTHR37314">
    <property type="entry name" value="SLR0142 PROTEIN"/>
    <property type="match status" value="1"/>
</dbReference>
<evidence type="ECO:0000313" key="3">
    <source>
        <dbReference type="EMBL" id="RMI03464.1"/>
    </source>
</evidence>
<dbReference type="Proteomes" id="UP000269289">
    <property type="component" value="Unassembled WGS sequence"/>
</dbReference>
<feature type="transmembrane region" description="Helical" evidence="2">
    <location>
        <begin position="171"/>
        <end position="192"/>
    </location>
</feature>
<dbReference type="EMBL" id="RFFI01000180">
    <property type="protein sequence ID" value="RMI03464.1"/>
    <property type="molecule type" value="Genomic_DNA"/>
</dbReference>
<proteinExistence type="predicted"/>
<comment type="caution">
    <text evidence="3">The sequence shown here is derived from an EMBL/GenBank/DDBJ whole genome shotgun (WGS) entry which is preliminary data.</text>
</comment>
<accession>A0A3M2ISW0</accession>
<reference evidence="3 4" key="1">
    <citation type="submission" date="2018-10" db="EMBL/GenBank/DDBJ databases">
        <title>Isolation, diversity and antifungal activity of actinobacteria from wheat.</title>
        <authorList>
            <person name="Han C."/>
        </authorList>
    </citation>
    <scope>NUCLEOTIDE SEQUENCE [LARGE SCALE GENOMIC DNA]</scope>
    <source>
        <strain evidence="3 4">NEAU-YY56</strain>
    </source>
</reference>
<dbReference type="PANTHER" id="PTHR37314:SF4">
    <property type="entry name" value="UPF0700 TRANSMEMBRANE PROTEIN YOAK"/>
    <property type="match status" value="1"/>
</dbReference>
<keyword evidence="4" id="KW-1185">Reference proteome</keyword>
<feature type="compositionally biased region" description="Basic and acidic residues" evidence="1">
    <location>
        <begin position="230"/>
        <end position="240"/>
    </location>
</feature>
<dbReference type="AlphaFoldDB" id="A0A3M2ISW0"/>